<proteinExistence type="predicted"/>
<name>A0ABX2CXY4_9CYAN</name>
<reference evidence="2 3" key="1">
    <citation type="journal article" date="2020" name="Sci. Rep.">
        <title>A novel cyanobacterial geosmin producer, revising GeoA distribution and dispersion patterns in Bacteria.</title>
        <authorList>
            <person name="Churro C."/>
            <person name="Semedo-Aguiar A.P."/>
            <person name="Silva A.D."/>
            <person name="Pereira-Leal J.B."/>
            <person name="Leite R.B."/>
        </authorList>
    </citation>
    <scope>NUCLEOTIDE SEQUENCE [LARGE SCALE GENOMIC DNA]</scope>
    <source>
        <strain evidence="2 3">IPMA8</strain>
    </source>
</reference>
<protein>
    <submittedName>
        <fullName evidence="2">Uncharacterized protein</fullName>
    </submittedName>
</protein>
<dbReference type="Proteomes" id="UP000702425">
    <property type="component" value="Unassembled WGS sequence"/>
</dbReference>
<evidence type="ECO:0000313" key="2">
    <source>
        <dbReference type="EMBL" id="NQE35257.1"/>
    </source>
</evidence>
<keyword evidence="1" id="KW-0812">Transmembrane</keyword>
<keyword evidence="1" id="KW-1133">Transmembrane helix</keyword>
<comment type="caution">
    <text evidence="2">The sequence shown here is derived from an EMBL/GenBank/DDBJ whole genome shotgun (WGS) entry which is preliminary data.</text>
</comment>
<dbReference type="EMBL" id="SRRZ01000050">
    <property type="protein sequence ID" value="NQE35257.1"/>
    <property type="molecule type" value="Genomic_DNA"/>
</dbReference>
<keyword evidence="1" id="KW-0472">Membrane</keyword>
<sequence length="35" mass="3903">MGEFFTVDVFANTIAILGALGFFFLGYQALQMLKK</sequence>
<feature type="transmembrane region" description="Helical" evidence="1">
    <location>
        <begin position="12"/>
        <end position="30"/>
    </location>
</feature>
<evidence type="ECO:0000256" key="1">
    <source>
        <dbReference type="SAM" id="Phobius"/>
    </source>
</evidence>
<gene>
    <name evidence="2" type="ORF">E5S67_02987</name>
</gene>
<organism evidence="2 3">
    <name type="scientific">Microcoleus asticus IPMA8</name>
    <dbReference type="NCBI Taxonomy" id="2563858"/>
    <lineage>
        <taxon>Bacteria</taxon>
        <taxon>Bacillati</taxon>
        <taxon>Cyanobacteriota</taxon>
        <taxon>Cyanophyceae</taxon>
        <taxon>Oscillatoriophycideae</taxon>
        <taxon>Oscillatoriales</taxon>
        <taxon>Microcoleaceae</taxon>
        <taxon>Microcoleus</taxon>
        <taxon>Microcoleus asticus</taxon>
    </lineage>
</organism>
<keyword evidence="3" id="KW-1185">Reference proteome</keyword>
<accession>A0ABX2CXY4</accession>
<evidence type="ECO:0000313" key="3">
    <source>
        <dbReference type="Proteomes" id="UP000702425"/>
    </source>
</evidence>